<reference evidence="1" key="1">
    <citation type="submission" date="2020-04" db="EMBL/GenBank/DDBJ databases">
        <title>Deep metagenomics examines the oral microbiome during advanced dental caries in children, revealing novel taxa and co-occurrences with host molecules.</title>
        <authorList>
            <person name="Baker J.L."/>
            <person name="Morton J.T."/>
            <person name="Dinis M."/>
            <person name="Alvarez R."/>
            <person name="Tran N.C."/>
            <person name="Knight R."/>
            <person name="Edlund A."/>
        </authorList>
    </citation>
    <scope>NUCLEOTIDE SEQUENCE</scope>
    <source>
        <strain evidence="1">JCVI_32_bin.24</strain>
    </source>
</reference>
<name>A0A930BSG5_9RHOO</name>
<evidence type="ECO:0000313" key="1">
    <source>
        <dbReference type="EMBL" id="MBF1164992.1"/>
    </source>
</evidence>
<dbReference type="EMBL" id="JABZMI010000137">
    <property type="protein sequence ID" value="MBF1164992.1"/>
    <property type="molecule type" value="Genomic_DNA"/>
</dbReference>
<comment type="caution">
    <text evidence="1">The sequence shown here is derived from an EMBL/GenBank/DDBJ whole genome shotgun (WGS) entry which is preliminary data.</text>
</comment>
<evidence type="ECO:0000313" key="2">
    <source>
        <dbReference type="Proteomes" id="UP000718593"/>
    </source>
</evidence>
<sequence>MSIHADAFDTLRNCRSLFLKHLGALLQDSHLISGHAIAAIQQGAGAYFDEVIASDQRVSFAEEAHGLTASRITLLAEDDLELGIRLDNMTARLFERTGDLLWKLHLRFVTLLRRPDLPKSDNPVGPKSICRGLDAMFSAAGASTLDQKLELLDRIETYLGQNLPALYAELNDLLERAGVNAAQPAIITSPDSPTAARETAPALSSNALQALQQALAANLAPAAGLAPAGSGAAASLLSQSALEQLMFRLEALERMGRFGPPVIPGSQAPGEPMMPDLFAENPAPSAPKIIRSAELGIPKTASESLAIDTLAMIFEAILDDPELPDALKGAIASLQIKLLKVAMKDSSLFTDAGHPARRVIDRMAEAALGLPLDVPTRHPVCARLLELASALRSEPGSDPADFTPTITALDVLIDDRRQRMLAGAAPYRPLLETLDRRDRLAGQLAVVIERCFDAQPPAAIGRFIDQTWRRVLREIGQEHGPDSRVWQEYVAAIDGLIWSVQPKSDAEERKQLAQRVPSILKVLRAGMARVGLTAAEQEDFLDTCFELQTQALRAGPLPDGSAPEAFIRPAPRLPEAAVAGQLADGNLALATFDYPEHRPPPSRAPAWCEGDWLAFRMADGTPQIARLCATSPGGQRLLLLNPEQTVALAMHPAILDSQLREGIAAIRSGQSLFDHAAGRALGKTGKLP</sequence>
<protein>
    <submittedName>
        <fullName evidence="1">DUF1631 family protein</fullName>
    </submittedName>
</protein>
<dbReference type="AlphaFoldDB" id="A0A930BSG5"/>
<dbReference type="InterPro" id="IPR012434">
    <property type="entry name" value="DUF1631"/>
</dbReference>
<organism evidence="1 2">
    <name type="scientific">Dechloromonas agitata</name>
    <dbReference type="NCBI Taxonomy" id="73030"/>
    <lineage>
        <taxon>Bacteria</taxon>
        <taxon>Pseudomonadati</taxon>
        <taxon>Pseudomonadota</taxon>
        <taxon>Betaproteobacteria</taxon>
        <taxon>Rhodocyclales</taxon>
        <taxon>Azonexaceae</taxon>
        <taxon>Dechloromonas</taxon>
    </lineage>
</organism>
<dbReference type="Proteomes" id="UP000718593">
    <property type="component" value="Unassembled WGS sequence"/>
</dbReference>
<dbReference type="Pfam" id="PF07793">
    <property type="entry name" value="DUF1631"/>
    <property type="match status" value="1"/>
</dbReference>
<accession>A0A930BSG5</accession>
<proteinExistence type="predicted"/>
<gene>
    <name evidence="1" type="ORF">HXL68_08115</name>
</gene>